<dbReference type="SUPFAM" id="SSF69848">
    <property type="entry name" value="LCCL domain"/>
    <property type="match status" value="1"/>
</dbReference>
<accession>A0A0L0SQU2</accession>
<feature type="compositionally biased region" description="Low complexity" evidence="1">
    <location>
        <begin position="19"/>
        <end position="67"/>
    </location>
</feature>
<reference evidence="2 3" key="1">
    <citation type="submission" date="2009-11" db="EMBL/GenBank/DDBJ databases">
        <title>Annotation of Allomyces macrogynus ATCC 38327.</title>
        <authorList>
            <consortium name="The Broad Institute Genome Sequencing Platform"/>
            <person name="Russ C."/>
            <person name="Cuomo C."/>
            <person name="Burger G."/>
            <person name="Gray M.W."/>
            <person name="Holland P.W.H."/>
            <person name="King N."/>
            <person name="Lang F.B.F."/>
            <person name="Roger A.J."/>
            <person name="Ruiz-Trillo I."/>
            <person name="Young S.K."/>
            <person name="Zeng Q."/>
            <person name="Gargeya S."/>
            <person name="Fitzgerald M."/>
            <person name="Haas B."/>
            <person name="Abouelleil A."/>
            <person name="Alvarado L."/>
            <person name="Arachchi H.M."/>
            <person name="Berlin A."/>
            <person name="Chapman S.B."/>
            <person name="Gearin G."/>
            <person name="Goldberg J."/>
            <person name="Griggs A."/>
            <person name="Gujja S."/>
            <person name="Hansen M."/>
            <person name="Heiman D."/>
            <person name="Howarth C."/>
            <person name="Larimer J."/>
            <person name="Lui A."/>
            <person name="MacDonald P.J.P."/>
            <person name="McCowen C."/>
            <person name="Montmayeur A."/>
            <person name="Murphy C."/>
            <person name="Neiman D."/>
            <person name="Pearson M."/>
            <person name="Priest M."/>
            <person name="Roberts A."/>
            <person name="Saif S."/>
            <person name="Shea T."/>
            <person name="Sisk P."/>
            <person name="Stolte C."/>
            <person name="Sykes S."/>
            <person name="Wortman J."/>
            <person name="Nusbaum C."/>
            <person name="Birren B."/>
        </authorList>
    </citation>
    <scope>NUCLEOTIDE SEQUENCE [LARGE SCALE GENOMIC DNA]</scope>
    <source>
        <strain evidence="2 3">ATCC 38327</strain>
    </source>
</reference>
<dbReference type="Pfam" id="PF08642">
    <property type="entry name" value="Rxt3"/>
    <property type="match status" value="1"/>
</dbReference>
<protein>
    <recommendedName>
        <fullName evidence="4">Histone deacetylation protein Rxt3</fullName>
    </recommendedName>
</protein>
<gene>
    <name evidence="2" type="ORF">AMAG_10080</name>
</gene>
<evidence type="ECO:0000256" key="1">
    <source>
        <dbReference type="SAM" id="MobiDB-lite"/>
    </source>
</evidence>
<name>A0A0L0SQU2_ALLM3</name>
<dbReference type="Gene3D" id="2.170.130.20">
    <property type="entry name" value="LCCL-like domain"/>
    <property type="match status" value="1"/>
</dbReference>
<dbReference type="VEuPathDB" id="FungiDB:AMAG_10080"/>
<proteinExistence type="predicted"/>
<evidence type="ECO:0000313" key="2">
    <source>
        <dbReference type="EMBL" id="KNE64730.1"/>
    </source>
</evidence>
<evidence type="ECO:0000313" key="3">
    <source>
        <dbReference type="Proteomes" id="UP000054350"/>
    </source>
</evidence>
<dbReference type="eggNOG" id="KOG4843">
    <property type="taxonomic scope" value="Eukaryota"/>
</dbReference>
<dbReference type="OrthoDB" id="3596986at2759"/>
<keyword evidence="3" id="KW-1185">Reference proteome</keyword>
<sequence length="431" mass="46165">MLTWGRTRAPPLPTPPALPAADRPAAAAAAAAADKTSDHAAAAAAAAAGTPAPAPTLTTAMATPSSTHDGGPILPPGARLDPSLPHLLAAHAPAHIGAYLYAPSTLLPPLDRHVNATFTVRVARAFLAYENPCVRKRAVWGTGIYTDDSDLVAMLLHSGALPLPDPTTADHLKPSTLTDMDVTLRVYPRLASYPGSLHHGVHSRDWRHHDGVSLAIEAVKPVPRQPPGALVTTGRRARKARLNDALRLYKWTTRTRPTFDAPAVDAVVTFAPAGHAALAYHPALQGMLASKSFFAASVQDEFHFRYAPATATYTIEHRRAAPIPFCEPDPAKVIMTDVPWTALTFRPAGIKVGARSNTDFTPRTTRNGARSGNDDLDSVHGSASEDDEEPDARRSRLAVRCTYVYFDRTEKDEEEVGRMDVDGEEDGAVRV</sequence>
<organism evidence="2 3">
    <name type="scientific">Allomyces macrogynus (strain ATCC 38327)</name>
    <name type="common">Allomyces javanicus var. macrogynus</name>
    <dbReference type="NCBI Taxonomy" id="578462"/>
    <lineage>
        <taxon>Eukaryota</taxon>
        <taxon>Fungi</taxon>
        <taxon>Fungi incertae sedis</taxon>
        <taxon>Blastocladiomycota</taxon>
        <taxon>Blastocladiomycetes</taxon>
        <taxon>Blastocladiales</taxon>
        <taxon>Blastocladiaceae</taxon>
        <taxon>Allomyces</taxon>
    </lineage>
</organism>
<dbReference type="Proteomes" id="UP000054350">
    <property type="component" value="Unassembled WGS sequence"/>
</dbReference>
<evidence type="ECO:0008006" key="4">
    <source>
        <dbReference type="Google" id="ProtNLM"/>
    </source>
</evidence>
<feature type="compositionally biased region" description="Polar residues" evidence="1">
    <location>
        <begin position="355"/>
        <end position="370"/>
    </location>
</feature>
<dbReference type="EMBL" id="GG745345">
    <property type="protein sequence ID" value="KNE64730.1"/>
    <property type="molecule type" value="Genomic_DNA"/>
</dbReference>
<feature type="region of interest" description="Disordered" evidence="1">
    <location>
        <begin position="1"/>
        <end position="78"/>
    </location>
</feature>
<dbReference type="InterPro" id="IPR013951">
    <property type="entry name" value="Rxt3"/>
</dbReference>
<dbReference type="AlphaFoldDB" id="A0A0L0SQU2"/>
<dbReference type="InterPro" id="IPR036609">
    <property type="entry name" value="LCCL_sf"/>
</dbReference>
<reference evidence="3" key="2">
    <citation type="submission" date="2009-11" db="EMBL/GenBank/DDBJ databases">
        <title>The Genome Sequence of Allomyces macrogynus strain ATCC 38327.</title>
        <authorList>
            <consortium name="The Broad Institute Genome Sequencing Platform"/>
            <person name="Russ C."/>
            <person name="Cuomo C."/>
            <person name="Shea T."/>
            <person name="Young S.K."/>
            <person name="Zeng Q."/>
            <person name="Koehrsen M."/>
            <person name="Haas B."/>
            <person name="Borodovsky M."/>
            <person name="Guigo R."/>
            <person name="Alvarado L."/>
            <person name="Berlin A."/>
            <person name="Borenstein D."/>
            <person name="Chen Z."/>
            <person name="Engels R."/>
            <person name="Freedman E."/>
            <person name="Gellesch M."/>
            <person name="Goldberg J."/>
            <person name="Griggs A."/>
            <person name="Gujja S."/>
            <person name="Heiman D."/>
            <person name="Hepburn T."/>
            <person name="Howarth C."/>
            <person name="Jen D."/>
            <person name="Larson L."/>
            <person name="Lewis B."/>
            <person name="Mehta T."/>
            <person name="Park D."/>
            <person name="Pearson M."/>
            <person name="Roberts A."/>
            <person name="Saif S."/>
            <person name="Shenoy N."/>
            <person name="Sisk P."/>
            <person name="Stolte C."/>
            <person name="Sykes S."/>
            <person name="Walk T."/>
            <person name="White J."/>
            <person name="Yandava C."/>
            <person name="Burger G."/>
            <person name="Gray M.W."/>
            <person name="Holland P.W.H."/>
            <person name="King N."/>
            <person name="Lang F.B.F."/>
            <person name="Roger A.J."/>
            <person name="Ruiz-Trillo I."/>
            <person name="Lander E."/>
            <person name="Nusbaum C."/>
        </authorList>
    </citation>
    <scope>NUCLEOTIDE SEQUENCE [LARGE SCALE GENOMIC DNA]</scope>
    <source>
        <strain evidence="3">ATCC 38327</strain>
    </source>
</reference>
<feature type="region of interest" description="Disordered" evidence="1">
    <location>
        <begin position="354"/>
        <end position="393"/>
    </location>
</feature>
<dbReference type="STRING" id="578462.A0A0L0SQU2"/>
<dbReference type="OMA" id="APIPFCE"/>